<dbReference type="SUPFAM" id="SSF51569">
    <property type="entry name" value="Aldolase"/>
    <property type="match status" value="1"/>
</dbReference>
<dbReference type="Gene3D" id="3.20.20.70">
    <property type="entry name" value="Aldolase class I"/>
    <property type="match status" value="1"/>
</dbReference>
<dbReference type="AlphaFoldDB" id="A0A975TYG5"/>
<gene>
    <name evidence="1" type="ORF">KUL25_08910</name>
    <name evidence="2" type="ORF">KUL25_08915</name>
</gene>
<evidence type="ECO:0000313" key="3">
    <source>
        <dbReference type="Proteomes" id="UP000693972"/>
    </source>
</evidence>
<protein>
    <submittedName>
        <fullName evidence="2">Uncharacterized protein</fullName>
    </submittedName>
</protein>
<proteinExistence type="predicted"/>
<reference evidence="2 3" key="1">
    <citation type="submission" date="2021-07" db="EMBL/GenBank/DDBJ databases">
        <title>Karlodiniumbacter phycospheric gen. nov., sp. nov., a phycosphere bacterium isolated from karlodinium veneficum.</title>
        <authorList>
            <person name="Peng Y."/>
            <person name="Jiang L."/>
            <person name="Lee J."/>
        </authorList>
    </citation>
    <scope>NUCLEOTIDE SEQUENCE</scope>
    <source>
        <strain evidence="2 3">N5</strain>
    </source>
</reference>
<dbReference type="RefSeq" id="WP_257892632.1">
    <property type="nucleotide sequence ID" value="NZ_JAIMBW010000001.1"/>
</dbReference>
<evidence type="ECO:0000313" key="2">
    <source>
        <dbReference type="EMBL" id="QXL89605.1"/>
    </source>
</evidence>
<accession>A0A975TYG5</accession>
<dbReference type="InterPro" id="IPR013785">
    <property type="entry name" value="Aldolase_TIM"/>
</dbReference>
<keyword evidence="3" id="KW-1185">Reference proteome</keyword>
<sequence>MAAHYDKGPSGDALFTHHARLIEQVGRDELRVFLYHFPQMSLVPFSTDLVLRLRAEFGPIIAGAINNTPPKA</sequence>
<dbReference type="EMBL" id="JAIMBW010000001">
    <property type="protein sequence ID" value="MBY4892881.1"/>
    <property type="molecule type" value="Genomic_DNA"/>
</dbReference>
<dbReference type="EMBL" id="CP078073">
    <property type="protein sequence ID" value="QXL89605.1"/>
    <property type="molecule type" value="Genomic_DNA"/>
</dbReference>
<organism evidence="2">
    <name type="scientific">Gymnodinialimonas phycosphaerae</name>
    <dbReference type="NCBI Taxonomy" id="2841589"/>
    <lineage>
        <taxon>Bacteria</taxon>
        <taxon>Pseudomonadati</taxon>
        <taxon>Pseudomonadota</taxon>
        <taxon>Alphaproteobacteria</taxon>
        <taxon>Rhodobacterales</taxon>
        <taxon>Paracoccaceae</taxon>
        <taxon>Gymnodinialimonas</taxon>
    </lineage>
</organism>
<evidence type="ECO:0000313" key="1">
    <source>
        <dbReference type="EMBL" id="MBY4892881.1"/>
    </source>
</evidence>
<dbReference type="Proteomes" id="UP000693972">
    <property type="component" value="Unassembled WGS sequence"/>
</dbReference>
<name>A0A975TYG5_9RHOB</name>